<dbReference type="InterPro" id="IPR025295">
    <property type="entry name" value="eCIS_core_dom"/>
</dbReference>
<evidence type="ECO:0000259" key="2">
    <source>
        <dbReference type="Pfam" id="PF13699"/>
    </source>
</evidence>
<dbReference type="InterPro" id="IPR029463">
    <property type="entry name" value="Lys_MEP"/>
</dbReference>
<reference evidence="4 5" key="1">
    <citation type="submission" date="2024-10" db="EMBL/GenBank/DDBJ databases">
        <authorList>
            <person name="Ratan Roy A."/>
            <person name="Morales Sandoval P.H."/>
            <person name="De Los Santos Villalobos S."/>
            <person name="Chakraborty S."/>
            <person name="Mukherjee J."/>
        </authorList>
    </citation>
    <scope>NUCLEOTIDE SEQUENCE [LARGE SCALE GENOMIC DNA]</scope>
    <source>
        <strain evidence="4 5">S1</strain>
    </source>
</reference>
<dbReference type="Pfam" id="PF13699">
    <property type="entry name" value="eCIS_core"/>
    <property type="match status" value="1"/>
</dbReference>
<evidence type="ECO:0000259" key="3">
    <source>
        <dbReference type="Pfam" id="PF14521"/>
    </source>
</evidence>
<sequence>MIHSSKAQVTAKTQAQPTGAFMPVPPVQAKVSSTPAAMPAWEPTASEHQAAPPTSLASLFGHAPSPAASLPIQAKLTVGAVGDPYEQEADRVASQVVKAINSPADTSLQPQAERAIAEVQRQPIVTLQRTATTSILQRMGQAGGNVPEDVETKIQQAKGSGQTLDAGLQSKMGQAMGVDFSSVKVHTDTQSHQLNRAVQAKAFTTGSDVFFGQGQYNPGSQSGQELIAHELTHVVQQGQAVQRTLAPEKEAQLETVMQEDEKLQQKPDSAVQRTLAPDKEAQLEAMGEDEKLQQKPDSPIQRTPNDTIQRINMTATPTQGDVIQRGGSSTLTKAKGDTGGTITATTRKGVFSAQLTDNEKKLLSNHVKNARARSAVAVNKMAQLRTALATQTLEQVDYDLKEAFVDEFVGDKEKNQATIQGLANQAHQALTRTQAGLAGDIKIVENREGSADSTLGYVKTGIQDKDANTQMVDVQQNDAVYDPNKEIKSVPESKYDVKKHVQIDLPFLGPARPSSMHIQFGKYLSRVGKAAADHTIIHEATHKFVNTKDHKYGQGHAKQGQLTPQQAIENADSYAYYAMNC</sequence>
<protein>
    <submittedName>
        <fullName evidence="4">DUF4157 domain-containing protein</fullName>
    </submittedName>
</protein>
<feature type="domain" description="Lysine-specific metallo-endopeptidase" evidence="3">
    <location>
        <begin position="529"/>
        <end position="578"/>
    </location>
</feature>
<evidence type="ECO:0000313" key="5">
    <source>
        <dbReference type="Proteomes" id="UP001600165"/>
    </source>
</evidence>
<evidence type="ECO:0000313" key="4">
    <source>
        <dbReference type="EMBL" id="MFE4108008.1"/>
    </source>
</evidence>
<dbReference type="Proteomes" id="UP001600165">
    <property type="component" value="Unassembled WGS sequence"/>
</dbReference>
<evidence type="ECO:0000256" key="1">
    <source>
        <dbReference type="SAM" id="MobiDB-lite"/>
    </source>
</evidence>
<feature type="region of interest" description="Disordered" evidence="1">
    <location>
        <begin position="319"/>
        <end position="338"/>
    </location>
</feature>
<dbReference type="Pfam" id="PF14521">
    <property type="entry name" value="Aspzincin_M35"/>
    <property type="match status" value="1"/>
</dbReference>
<feature type="domain" description="eCIS core" evidence="2">
    <location>
        <begin position="164"/>
        <end position="240"/>
    </location>
</feature>
<gene>
    <name evidence="4" type="ORF">ACFVKH_17115</name>
</gene>
<organism evidence="4 5">
    <name type="scientific">Almyronema epifaneia S1</name>
    <dbReference type="NCBI Taxonomy" id="2991925"/>
    <lineage>
        <taxon>Bacteria</taxon>
        <taxon>Bacillati</taxon>
        <taxon>Cyanobacteriota</taxon>
        <taxon>Cyanophyceae</taxon>
        <taxon>Nodosilineales</taxon>
        <taxon>Nodosilineaceae</taxon>
        <taxon>Almyronema</taxon>
        <taxon>Almyronema epifaneia</taxon>
    </lineage>
</organism>
<dbReference type="RefSeq" id="WP_377967304.1">
    <property type="nucleotide sequence ID" value="NZ_JBHZOL010000097.1"/>
</dbReference>
<accession>A0ABW6IIH2</accession>
<name>A0ABW6IIH2_9CYAN</name>
<keyword evidence="5" id="KW-1185">Reference proteome</keyword>
<feature type="region of interest" description="Disordered" evidence="1">
    <location>
        <begin position="33"/>
        <end position="52"/>
    </location>
</feature>
<feature type="compositionally biased region" description="Polar residues" evidence="1">
    <location>
        <begin position="1"/>
        <end position="17"/>
    </location>
</feature>
<dbReference type="EMBL" id="JBHZOL010000097">
    <property type="protein sequence ID" value="MFE4108008.1"/>
    <property type="molecule type" value="Genomic_DNA"/>
</dbReference>
<dbReference type="InterPro" id="IPR024079">
    <property type="entry name" value="MetalloPept_cat_dom_sf"/>
</dbReference>
<dbReference type="Gene3D" id="3.40.390.10">
    <property type="entry name" value="Collagenase (Catalytic Domain)"/>
    <property type="match status" value="1"/>
</dbReference>
<dbReference type="SUPFAM" id="SSF55486">
    <property type="entry name" value="Metalloproteases ('zincins'), catalytic domain"/>
    <property type="match status" value="1"/>
</dbReference>
<comment type="caution">
    <text evidence="4">The sequence shown here is derived from an EMBL/GenBank/DDBJ whole genome shotgun (WGS) entry which is preliminary data.</text>
</comment>
<proteinExistence type="predicted"/>
<feature type="compositionally biased region" description="Polar residues" evidence="1">
    <location>
        <begin position="319"/>
        <end position="332"/>
    </location>
</feature>
<feature type="region of interest" description="Disordered" evidence="1">
    <location>
        <begin position="1"/>
        <end position="26"/>
    </location>
</feature>